<evidence type="ECO:0000313" key="3">
    <source>
        <dbReference type="EMBL" id="GMK42881.1"/>
    </source>
</evidence>
<proteinExistence type="predicted"/>
<evidence type="ECO:0000313" key="4">
    <source>
        <dbReference type="Proteomes" id="UP001285921"/>
    </source>
</evidence>
<dbReference type="Proteomes" id="UP001285921">
    <property type="component" value="Unassembled WGS sequence"/>
</dbReference>
<dbReference type="PANTHER" id="PTHR45947:SF3">
    <property type="entry name" value="SULFOQUINOVOSYL TRANSFERASE SQD2"/>
    <property type="match status" value="1"/>
</dbReference>
<feature type="domain" description="Glycosyltransferase subfamily 4-like N-terminal" evidence="2">
    <location>
        <begin position="19"/>
        <end position="162"/>
    </location>
</feature>
<dbReference type="Pfam" id="PF00534">
    <property type="entry name" value="Glycos_transf_1"/>
    <property type="match status" value="1"/>
</dbReference>
<feature type="domain" description="Glycosyl transferase family 1" evidence="1">
    <location>
        <begin position="165"/>
        <end position="333"/>
    </location>
</feature>
<dbReference type="InterPro" id="IPR050194">
    <property type="entry name" value="Glycosyltransferase_grp1"/>
</dbReference>
<dbReference type="RefSeq" id="WP_201001571.1">
    <property type="nucleotide sequence ID" value="NZ_BTCL01000001.1"/>
</dbReference>
<dbReference type="InterPro" id="IPR001296">
    <property type="entry name" value="Glyco_trans_1"/>
</dbReference>
<dbReference type="PANTHER" id="PTHR45947">
    <property type="entry name" value="SULFOQUINOVOSYL TRANSFERASE SQD2"/>
    <property type="match status" value="1"/>
</dbReference>
<accession>A0ABQ6ND37</accession>
<keyword evidence="3" id="KW-0946">Virion</keyword>
<protein>
    <submittedName>
        <fullName evidence="3">Spore coat protein SA</fullName>
    </submittedName>
</protein>
<dbReference type="EMBL" id="BTCL01000001">
    <property type="protein sequence ID" value="GMK42881.1"/>
    <property type="molecule type" value="Genomic_DNA"/>
</dbReference>
<name>A0ABQ6ND37_9BACL</name>
<sequence>MKILMIAPEQLPVPGNGSVEICMLAIAKQLAVSHKVTIVSRQSSGLPNVSNHGNLTIVRVPSGSSQKYIASVLRYIRGKYYDIIQVDNRPHYMAKVKHAFPLTPVSLFLHSLTFVPRTKAVATSLDKADLIIANSVSLKSNLSRLFPTQSSKIRTVYLGVDTIRFKPNDSKKKSDTFQVLFAGRIIPRKGVPVIIQAIGIMKRKYPKVRLIIVGGGKANYINSLRLLARKNRINARFTGMIPHNRVHQLYKNADCFVCPSQRHEAFGLVNVEAMASGLPVVASSIGGIKEIVRHGANGYLVKQYKNPRSHAEWIGKLAGDKNLASKLGKQARKDAVERFSWSKMAYKLMTLYKHASSNLKEKKTS</sequence>
<dbReference type="InterPro" id="IPR028098">
    <property type="entry name" value="Glyco_trans_4-like_N"/>
</dbReference>
<reference evidence="3 4" key="1">
    <citation type="submission" date="2023-05" db="EMBL/GenBank/DDBJ databases">
        <title>Draft genome of Paenibacillus sp. CCS26.</title>
        <authorList>
            <person name="Akita H."/>
            <person name="Shinto Y."/>
            <person name="Kimura Z."/>
        </authorList>
    </citation>
    <scope>NUCLEOTIDE SEQUENCE [LARGE SCALE GENOMIC DNA]</scope>
    <source>
        <strain evidence="3 4">CCS26</strain>
    </source>
</reference>
<keyword evidence="4" id="KW-1185">Reference proteome</keyword>
<dbReference type="SUPFAM" id="SSF53756">
    <property type="entry name" value="UDP-Glycosyltransferase/glycogen phosphorylase"/>
    <property type="match status" value="1"/>
</dbReference>
<evidence type="ECO:0000259" key="1">
    <source>
        <dbReference type="Pfam" id="PF00534"/>
    </source>
</evidence>
<dbReference type="Pfam" id="PF13439">
    <property type="entry name" value="Glyco_transf_4"/>
    <property type="match status" value="1"/>
</dbReference>
<gene>
    <name evidence="3" type="primary">cotSA</name>
    <name evidence="3" type="ORF">PghCCS26_00080</name>
</gene>
<evidence type="ECO:0000259" key="2">
    <source>
        <dbReference type="Pfam" id="PF13439"/>
    </source>
</evidence>
<comment type="caution">
    <text evidence="3">The sequence shown here is derived from an EMBL/GenBank/DDBJ whole genome shotgun (WGS) entry which is preliminary data.</text>
</comment>
<keyword evidence="3" id="KW-0167">Capsid protein</keyword>
<dbReference type="CDD" id="cd03801">
    <property type="entry name" value="GT4_PimA-like"/>
    <property type="match status" value="1"/>
</dbReference>
<organism evidence="3 4">
    <name type="scientific">Paenibacillus glycanilyticus</name>
    <dbReference type="NCBI Taxonomy" id="126569"/>
    <lineage>
        <taxon>Bacteria</taxon>
        <taxon>Bacillati</taxon>
        <taxon>Bacillota</taxon>
        <taxon>Bacilli</taxon>
        <taxon>Bacillales</taxon>
        <taxon>Paenibacillaceae</taxon>
        <taxon>Paenibacillus</taxon>
    </lineage>
</organism>
<dbReference type="Gene3D" id="3.40.50.2000">
    <property type="entry name" value="Glycogen Phosphorylase B"/>
    <property type="match status" value="2"/>
</dbReference>